<evidence type="ECO:0000313" key="2">
    <source>
        <dbReference type="EMBL" id="TFK18736.1"/>
    </source>
</evidence>
<gene>
    <name evidence="2" type="ORF">FA15DRAFT_602757</name>
</gene>
<dbReference type="OrthoDB" id="3257061at2759"/>
<dbReference type="STRING" id="230819.A0A5C3KF80"/>
<sequence>MLDRRGFVSLESETVDLAVCRACLSSLRRSAMPQFALANNLFCGELPTEFADLTWIEEMACAVYRNTAHVTRLYNSSSPEQPTVLHGNTCVHKMNIISTARTLPHTPADINGMLSIVFVGPGKFDPKKSGDIFLVRKQKIWNFLLWLRENNRIYSALTLDKQVVDAYPDDGPLPGIQEIVVNNEKSSSGA</sequence>
<dbReference type="InterPro" id="IPR046700">
    <property type="entry name" value="DUF6570"/>
</dbReference>
<feature type="domain" description="DUF6570" evidence="1">
    <location>
        <begin position="30"/>
        <end position="163"/>
    </location>
</feature>
<evidence type="ECO:0000259" key="1">
    <source>
        <dbReference type="Pfam" id="PF20209"/>
    </source>
</evidence>
<organism evidence="2 3">
    <name type="scientific">Coprinopsis marcescibilis</name>
    <name type="common">Agaric fungus</name>
    <name type="synonym">Psathyrella marcescibilis</name>
    <dbReference type="NCBI Taxonomy" id="230819"/>
    <lineage>
        <taxon>Eukaryota</taxon>
        <taxon>Fungi</taxon>
        <taxon>Dikarya</taxon>
        <taxon>Basidiomycota</taxon>
        <taxon>Agaricomycotina</taxon>
        <taxon>Agaricomycetes</taxon>
        <taxon>Agaricomycetidae</taxon>
        <taxon>Agaricales</taxon>
        <taxon>Agaricineae</taxon>
        <taxon>Psathyrellaceae</taxon>
        <taxon>Coprinopsis</taxon>
    </lineage>
</organism>
<keyword evidence="3" id="KW-1185">Reference proteome</keyword>
<dbReference type="EMBL" id="ML210381">
    <property type="protein sequence ID" value="TFK18736.1"/>
    <property type="molecule type" value="Genomic_DNA"/>
</dbReference>
<dbReference type="Pfam" id="PF20209">
    <property type="entry name" value="DUF6570"/>
    <property type="match status" value="1"/>
</dbReference>
<protein>
    <recommendedName>
        <fullName evidence="1">DUF6570 domain-containing protein</fullName>
    </recommendedName>
</protein>
<evidence type="ECO:0000313" key="3">
    <source>
        <dbReference type="Proteomes" id="UP000307440"/>
    </source>
</evidence>
<proteinExistence type="predicted"/>
<reference evidence="2 3" key="1">
    <citation type="journal article" date="2019" name="Nat. Ecol. Evol.">
        <title>Megaphylogeny resolves global patterns of mushroom evolution.</title>
        <authorList>
            <person name="Varga T."/>
            <person name="Krizsan K."/>
            <person name="Foldi C."/>
            <person name="Dima B."/>
            <person name="Sanchez-Garcia M."/>
            <person name="Sanchez-Ramirez S."/>
            <person name="Szollosi G.J."/>
            <person name="Szarkandi J.G."/>
            <person name="Papp V."/>
            <person name="Albert L."/>
            <person name="Andreopoulos W."/>
            <person name="Angelini C."/>
            <person name="Antonin V."/>
            <person name="Barry K.W."/>
            <person name="Bougher N.L."/>
            <person name="Buchanan P."/>
            <person name="Buyck B."/>
            <person name="Bense V."/>
            <person name="Catcheside P."/>
            <person name="Chovatia M."/>
            <person name="Cooper J."/>
            <person name="Damon W."/>
            <person name="Desjardin D."/>
            <person name="Finy P."/>
            <person name="Geml J."/>
            <person name="Haridas S."/>
            <person name="Hughes K."/>
            <person name="Justo A."/>
            <person name="Karasinski D."/>
            <person name="Kautmanova I."/>
            <person name="Kiss B."/>
            <person name="Kocsube S."/>
            <person name="Kotiranta H."/>
            <person name="LaButti K.M."/>
            <person name="Lechner B.E."/>
            <person name="Liimatainen K."/>
            <person name="Lipzen A."/>
            <person name="Lukacs Z."/>
            <person name="Mihaltcheva S."/>
            <person name="Morgado L.N."/>
            <person name="Niskanen T."/>
            <person name="Noordeloos M.E."/>
            <person name="Ohm R.A."/>
            <person name="Ortiz-Santana B."/>
            <person name="Ovrebo C."/>
            <person name="Racz N."/>
            <person name="Riley R."/>
            <person name="Savchenko A."/>
            <person name="Shiryaev A."/>
            <person name="Soop K."/>
            <person name="Spirin V."/>
            <person name="Szebenyi C."/>
            <person name="Tomsovsky M."/>
            <person name="Tulloss R.E."/>
            <person name="Uehling J."/>
            <person name="Grigoriev I.V."/>
            <person name="Vagvolgyi C."/>
            <person name="Papp T."/>
            <person name="Martin F.M."/>
            <person name="Miettinen O."/>
            <person name="Hibbett D.S."/>
            <person name="Nagy L.G."/>
        </authorList>
    </citation>
    <scope>NUCLEOTIDE SEQUENCE [LARGE SCALE GENOMIC DNA]</scope>
    <source>
        <strain evidence="2 3">CBS 121175</strain>
    </source>
</reference>
<dbReference type="AlphaFoldDB" id="A0A5C3KF80"/>
<accession>A0A5C3KF80</accession>
<dbReference type="Proteomes" id="UP000307440">
    <property type="component" value="Unassembled WGS sequence"/>
</dbReference>
<name>A0A5C3KF80_COPMA</name>